<evidence type="ECO:0000313" key="2">
    <source>
        <dbReference type="Proteomes" id="UP000198211"/>
    </source>
</evidence>
<comment type="caution">
    <text evidence="1">The sequence shown here is derived from an EMBL/GenBank/DDBJ whole genome shotgun (WGS) entry which is preliminary data.</text>
</comment>
<dbReference type="OrthoDB" id="122072at2759"/>
<protein>
    <recommendedName>
        <fullName evidence="3">HAT C-terminal dimerisation domain-containing protein</fullName>
    </recommendedName>
</protein>
<evidence type="ECO:0000313" key="1">
    <source>
        <dbReference type="EMBL" id="OWY99605.1"/>
    </source>
</evidence>
<evidence type="ECO:0008006" key="3">
    <source>
        <dbReference type="Google" id="ProtNLM"/>
    </source>
</evidence>
<dbReference type="EMBL" id="NBNE01008326">
    <property type="protein sequence ID" value="OWY99605.1"/>
    <property type="molecule type" value="Genomic_DNA"/>
</dbReference>
<dbReference type="Proteomes" id="UP000198211">
    <property type="component" value="Unassembled WGS sequence"/>
</dbReference>
<dbReference type="AlphaFoldDB" id="A0A225V189"/>
<name>A0A225V189_9STRA</name>
<gene>
    <name evidence="1" type="ORF">PHMEG_00029367</name>
</gene>
<organism evidence="1 2">
    <name type="scientific">Phytophthora megakarya</name>
    <dbReference type="NCBI Taxonomy" id="4795"/>
    <lineage>
        <taxon>Eukaryota</taxon>
        <taxon>Sar</taxon>
        <taxon>Stramenopiles</taxon>
        <taxon>Oomycota</taxon>
        <taxon>Peronosporomycetes</taxon>
        <taxon>Peronosporales</taxon>
        <taxon>Peronosporaceae</taxon>
        <taxon>Phytophthora</taxon>
    </lineage>
</organism>
<reference evidence="2" key="1">
    <citation type="submission" date="2017-03" db="EMBL/GenBank/DDBJ databases">
        <title>Phytopthora megakarya and P. palmivora, two closely related causual agents of cacao black pod achieved similar genome size and gene model numbers by different mechanisms.</title>
        <authorList>
            <person name="Ali S."/>
            <person name="Shao J."/>
            <person name="Larry D.J."/>
            <person name="Kronmiller B."/>
            <person name="Shen D."/>
            <person name="Strem M.D."/>
            <person name="Melnick R.L."/>
            <person name="Guiltinan M.J."/>
            <person name="Tyler B.M."/>
            <person name="Meinhardt L.W."/>
            <person name="Bailey B.A."/>
        </authorList>
    </citation>
    <scope>NUCLEOTIDE SEQUENCE [LARGE SCALE GENOMIC DNA]</scope>
    <source>
        <strain evidence="2">zdho120</strain>
    </source>
</reference>
<proteinExistence type="predicted"/>
<accession>A0A225V189</accession>
<sequence>MKTCSYAFEVQLLLHPNFKNPDGALKKVIQRTNLQAEASQQVADHHSSQVVFSEDIMELFAETVDEVVPPPAETRIAMHTQRVDEELDRWLMTPSALQAVLPRELEPIISYWKRQQEQGTFRLLPLVARVLSLAPYNVDMATFLNCNRSYVDITQCPKLSLNSAEERLPSSVLVNMVQDLDDEFGSLANLFSSESMNLGFSDNEDAGEE</sequence>
<keyword evidence="2" id="KW-1185">Reference proteome</keyword>